<comment type="caution">
    <text evidence="2">The sequence shown here is derived from an EMBL/GenBank/DDBJ whole genome shotgun (WGS) entry which is preliminary data.</text>
</comment>
<evidence type="ECO:0000313" key="2">
    <source>
        <dbReference type="EMBL" id="PRQ59313.1"/>
    </source>
</evidence>
<sequence length="146" mass="15596">MDQNKKQVGTTSHSHGSSSSSSSTNLDHLFGPKDSSSSASSSLFGSIFPPPPSTGPGRERNSGNTTRGSSKGSVHQNNEGVDRPCNFNSSIYYGGQENYDAPKSGSTYESQHHQHNSKKDGGDDDSNGNNSNSTSRGNWWKGSLYY</sequence>
<feature type="compositionally biased region" description="Polar residues" evidence="1">
    <location>
        <begin position="62"/>
        <end position="79"/>
    </location>
</feature>
<feature type="region of interest" description="Disordered" evidence="1">
    <location>
        <begin position="1"/>
        <end position="146"/>
    </location>
</feature>
<dbReference type="PANTHER" id="PTHR33738">
    <property type="entry name" value="EMB|CAB82975.1"/>
    <property type="match status" value="1"/>
</dbReference>
<evidence type="ECO:0000256" key="1">
    <source>
        <dbReference type="SAM" id="MobiDB-lite"/>
    </source>
</evidence>
<dbReference type="PANTHER" id="PTHR33738:SF21">
    <property type="entry name" value="TPRXL"/>
    <property type="match status" value="1"/>
</dbReference>
<dbReference type="Gramene" id="PRQ59313">
    <property type="protein sequence ID" value="PRQ59313"/>
    <property type="gene ID" value="RchiOBHm_Chr1g0368821"/>
</dbReference>
<evidence type="ECO:0000313" key="3">
    <source>
        <dbReference type="Proteomes" id="UP000238479"/>
    </source>
</evidence>
<keyword evidence="3" id="KW-1185">Reference proteome</keyword>
<reference evidence="2 3" key="1">
    <citation type="journal article" date="2018" name="Nat. Genet.">
        <title>The Rosa genome provides new insights in the design of modern roses.</title>
        <authorList>
            <person name="Bendahmane M."/>
        </authorList>
    </citation>
    <scope>NUCLEOTIDE SEQUENCE [LARGE SCALE GENOMIC DNA]</scope>
    <source>
        <strain evidence="3">cv. Old Blush</strain>
    </source>
</reference>
<accession>A0A2P6SKX6</accession>
<organism evidence="2 3">
    <name type="scientific">Rosa chinensis</name>
    <name type="common">China rose</name>
    <dbReference type="NCBI Taxonomy" id="74649"/>
    <lineage>
        <taxon>Eukaryota</taxon>
        <taxon>Viridiplantae</taxon>
        <taxon>Streptophyta</taxon>
        <taxon>Embryophyta</taxon>
        <taxon>Tracheophyta</taxon>
        <taxon>Spermatophyta</taxon>
        <taxon>Magnoliopsida</taxon>
        <taxon>eudicotyledons</taxon>
        <taxon>Gunneridae</taxon>
        <taxon>Pentapetalae</taxon>
        <taxon>rosids</taxon>
        <taxon>fabids</taxon>
        <taxon>Rosales</taxon>
        <taxon>Rosaceae</taxon>
        <taxon>Rosoideae</taxon>
        <taxon>Rosoideae incertae sedis</taxon>
        <taxon>Rosa</taxon>
    </lineage>
</organism>
<name>A0A2P6SKX6_ROSCH</name>
<dbReference type="OMA" id="TESHHIF"/>
<dbReference type="EMBL" id="PDCK01000039">
    <property type="protein sequence ID" value="PRQ59313.1"/>
    <property type="molecule type" value="Genomic_DNA"/>
</dbReference>
<protein>
    <submittedName>
        <fullName evidence="2">Uncharacterized protein</fullName>
    </submittedName>
</protein>
<feature type="compositionally biased region" description="Low complexity" evidence="1">
    <location>
        <begin position="9"/>
        <end position="24"/>
    </location>
</feature>
<proteinExistence type="predicted"/>
<dbReference type="Proteomes" id="UP000238479">
    <property type="component" value="Chromosome 1"/>
</dbReference>
<dbReference type="AlphaFoldDB" id="A0A2P6SKX6"/>
<gene>
    <name evidence="2" type="ORF">RchiOBHm_Chr1g0368821</name>
</gene>